<organism evidence="1 2">
    <name type="scientific">Microcystis novacekii Mn_MB_F_20050700_S1D</name>
    <dbReference type="NCBI Taxonomy" id="2486266"/>
    <lineage>
        <taxon>Bacteria</taxon>
        <taxon>Bacillati</taxon>
        <taxon>Cyanobacteriota</taxon>
        <taxon>Cyanophyceae</taxon>
        <taxon>Oscillatoriophycideae</taxon>
        <taxon>Chroococcales</taxon>
        <taxon>Microcystaceae</taxon>
        <taxon>Microcystis</taxon>
    </lineage>
</organism>
<gene>
    <name evidence="1" type="ORF">EWV54_00520</name>
</gene>
<accession>A0A552JDF4</accession>
<reference evidence="1 2" key="1">
    <citation type="submission" date="2019-01" db="EMBL/GenBank/DDBJ databases">
        <title>Coherence of Microcystis species and biogeography revealed through population genomics.</title>
        <authorList>
            <person name="Perez-Carrascal O.M."/>
            <person name="Terrat Y."/>
            <person name="Giani A."/>
            <person name="Fortin N."/>
            <person name="Tromas N."/>
            <person name="Shapiro B.J."/>
        </authorList>
    </citation>
    <scope>NUCLEOTIDE SEQUENCE [LARGE SCALE GENOMIC DNA]</scope>
    <source>
        <strain evidence="1">Mn_MB_F_20050700_S1D</strain>
    </source>
</reference>
<evidence type="ECO:0000313" key="1">
    <source>
        <dbReference type="EMBL" id="TRU93544.1"/>
    </source>
</evidence>
<dbReference type="Proteomes" id="UP000319191">
    <property type="component" value="Unassembled WGS sequence"/>
</dbReference>
<sequence length="22" mass="2450">NIKEEAPNLPSLLLNLKTNKSI</sequence>
<dbReference type="AlphaFoldDB" id="A0A552JDF4"/>
<proteinExistence type="predicted"/>
<dbReference type="EMBL" id="SFAV01000007">
    <property type="protein sequence ID" value="TRU93544.1"/>
    <property type="molecule type" value="Genomic_DNA"/>
</dbReference>
<feature type="non-terminal residue" evidence="1">
    <location>
        <position position="1"/>
    </location>
</feature>
<name>A0A552JDF4_9CHRO</name>
<evidence type="ECO:0000313" key="2">
    <source>
        <dbReference type="Proteomes" id="UP000319191"/>
    </source>
</evidence>
<protein>
    <submittedName>
        <fullName evidence="1">Transposase</fullName>
    </submittedName>
</protein>
<comment type="caution">
    <text evidence="1">The sequence shown here is derived from an EMBL/GenBank/DDBJ whole genome shotgun (WGS) entry which is preliminary data.</text>
</comment>